<feature type="chain" id="PRO_5043597009" description="Amine oxidase domain-containing protein" evidence="1">
    <location>
        <begin position="24"/>
        <end position="397"/>
    </location>
</feature>
<dbReference type="PANTHER" id="PTHR16128">
    <property type="entry name" value="FAD/NAD(P)-BINDING OXIDOREDUCTASE FAMILY PROTEIN"/>
    <property type="match status" value="1"/>
</dbReference>
<dbReference type="Pfam" id="PF13450">
    <property type="entry name" value="NAD_binding_8"/>
    <property type="match status" value="1"/>
</dbReference>
<dbReference type="PANTHER" id="PTHR16128:SF5">
    <property type="entry name" value="FAD_NAD(P)-BINDING OXIDOREDUCTASE FAMILY PROTEIN"/>
    <property type="match status" value="1"/>
</dbReference>
<dbReference type="AlphaFoldDB" id="A0AAV7NCK1"/>
<dbReference type="Gene3D" id="3.90.660.10">
    <property type="match status" value="1"/>
</dbReference>
<evidence type="ECO:0000313" key="3">
    <source>
        <dbReference type="Proteomes" id="UP001066276"/>
    </source>
</evidence>
<evidence type="ECO:0000313" key="2">
    <source>
        <dbReference type="EMBL" id="KAJ1110908.1"/>
    </source>
</evidence>
<proteinExistence type="predicted"/>
<dbReference type="SUPFAM" id="SSF51905">
    <property type="entry name" value="FAD/NAD(P)-binding domain"/>
    <property type="match status" value="1"/>
</dbReference>
<dbReference type="Gene3D" id="3.50.50.60">
    <property type="entry name" value="FAD/NAD(P)-binding domain"/>
    <property type="match status" value="1"/>
</dbReference>
<evidence type="ECO:0000256" key="1">
    <source>
        <dbReference type="SAM" id="SignalP"/>
    </source>
</evidence>
<comment type="caution">
    <text evidence="2">The sequence shown here is derived from an EMBL/GenBank/DDBJ whole genome shotgun (WGS) entry which is preliminary data.</text>
</comment>
<dbReference type="EMBL" id="JANPWB010000013">
    <property type="protein sequence ID" value="KAJ1110908.1"/>
    <property type="molecule type" value="Genomic_DNA"/>
</dbReference>
<keyword evidence="3" id="KW-1185">Reference proteome</keyword>
<evidence type="ECO:0008006" key="4">
    <source>
        <dbReference type="Google" id="ProtNLM"/>
    </source>
</evidence>
<feature type="signal peptide" evidence="1">
    <location>
        <begin position="1"/>
        <end position="23"/>
    </location>
</feature>
<protein>
    <recommendedName>
        <fullName evidence="4">Amine oxidase domain-containing protein</fullName>
    </recommendedName>
</protein>
<name>A0AAV7NCK1_PLEWA</name>
<sequence>MANSAPSPSVALIGGGISGLVCAARLCQLGVTNTVVFDTGKRAPGGRCSSRYISIDGTLQIFDHAVQFFTVSDPRFCKIVSFLHSKKAVQVWPGPLVTLKPGCKPEEVRGLQAFIGTQGIQTVPECLSSLVQLRGNEWINSVQWDPVIKKWKVDDHGWFDYLGIAHNGKCADRLLASAGVPEIHKLLKVKFGPEIDPRSNVMQLCSLWVLLVAFPNKLRLSFEGAFVDHPDISWIGNNTAKYKSESPIECWTVISTKNFGALHKVPQEFIPPTKEKEVIHLLLSGFGEVTGINLKSTNPCFTKVQLWGAANPLNVLHGEECVFQASHNVGICGDWLVSPCVEGAALSGLALAEAINNHCKGERRDIGLRKPLVPTMARALGAFPTNKSLLFRPKMQS</sequence>
<keyword evidence="1" id="KW-0732">Signal</keyword>
<dbReference type="Proteomes" id="UP001066276">
    <property type="component" value="Chromosome 9"/>
</dbReference>
<accession>A0AAV7NCK1</accession>
<reference evidence="2" key="1">
    <citation type="journal article" date="2022" name="bioRxiv">
        <title>Sequencing and chromosome-scale assembly of the giantPleurodeles waltlgenome.</title>
        <authorList>
            <person name="Brown T."/>
            <person name="Elewa A."/>
            <person name="Iarovenko S."/>
            <person name="Subramanian E."/>
            <person name="Araus A.J."/>
            <person name="Petzold A."/>
            <person name="Susuki M."/>
            <person name="Suzuki K.-i.T."/>
            <person name="Hayashi T."/>
            <person name="Toyoda A."/>
            <person name="Oliveira C."/>
            <person name="Osipova E."/>
            <person name="Leigh N.D."/>
            <person name="Simon A."/>
            <person name="Yun M.H."/>
        </authorList>
    </citation>
    <scope>NUCLEOTIDE SEQUENCE</scope>
    <source>
        <strain evidence="2">20211129_DDA</strain>
        <tissue evidence="2">Liver</tissue>
    </source>
</reference>
<organism evidence="2 3">
    <name type="scientific">Pleurodeles waltl</name>
    <name type="common">Iberian ribbed newt</name>
    <dbReference type="NCBI Taxonomy" id="8319"/>
    <lineage>
        <taxon>Eukaryota</taxon>
        <taxon>Metazoa</taxon>
        <taxon>Chordata</taxon>
        <taxon>Craniata</taxon>
        <taxon>Vertebrata</taxon>
        <taxon>Euteleostomi</taxon>
        <taxon>Amphibia</taxon>
        <taxon>Batrachia</taxon>
        <taxon>Caudata</taxon>
        <taxon>Salamandroidea</taxon>
        <taxon>Salamandridae</taxon>
        <taxon>Pleurodelinae</taxon>
        <taxon>Pleurodeles</taxon>
    </lineage>
</organism>
<dbReference type="InterPro" id="IPR036188">
    <property type="entry name" value="FAD/NAD-bd_sf"/>
</dbReference>
<gene>
    <name evidence="2" type="ORF">NDU88_008254</name>
</gene>